<dbReference type="AlphaFoldDB" id="A0A1B9DYX0"/>
<dbReference type="STRING" id="1763534.GCA_001831475_02302"/>
<evidence type="ECO:0000313" key="3">
    <source>
        <dbReference type="Proteomes" id="UP000093510"/>
    </source>
</evidence>
<reference evidence="2 3" key="1">
    <citation type="submission" date="2016-03" db="EMBL/GenBank/DDBJ databases">
        <authorList>
            <person name="Ploux O."/>
        </authorList>
    </citation>
    <scope>NUCLEOTIDE SEQUENCE [LARGE SCALE GENOMIC DNA]</scope>
    <source>
        <strain evidence="2 3">LPB0076</strain>
    </source>
</reference>
<gene>
    <name evidence="2" type="ORF">LPBF_09660</name>
</gene>
<dbReference type="Proteomes" id="UP000093510">
    <property type="component" value="Unassembled WGS sequence"/>
</dbReference>
<dbReference type="Pfam" id="PF14343">
    <property type="entry name" value="PrcB_C"/>
    <property type="match status" value="1"/>
</dbReference>
<protein>
    <recommendedName>
        <fullName evidence="1">PrcB C-terminal domain-containing protein</fullName>
    </recommendedName>
</protein>
<evidence type="ECO:0000259" key="1">
    <source>
        <dbReference type="Pfam" id="PF14343"/>
    </source>
</evidence>
<name>A0A1B9DYX0_9FLAO</name>
<evidence type="ECO:0000313" key="2">
    <source>
        <dbReference type="EMBL" id="OCB74867.1"/>
    </source>
</evidence>
<proteinExistence type="predicted"/>
<dbReference type="EMBL" id="LVEP01000036">
    <property type="protein sequence ID" value="OCB74867.1"/>
    <property type="molecule type" value="Genomic_DNA"/>
</dbReference>
<organism evidence="2 3">
    <name type="scientific">Flavobacterium crassostreae</name>
    <dbReference type="NCBI Taxonomy" id="1763534"/>
    <lineage>
        <taxon>Bacteria</taxon>
        <taxon>Pseudomonadati</taxon>
        <taxon>Bacteroidota</taxon>
        <taxon>Flavobacteriia</taxon>
        <taxon>Flavobacteriales</taxon>
        <taxon>Flavobacteriaceae</taxon>
        <taxon>Flavobacterium</taxon>
    </lineage>
</organism>
<sequence>MKKFLLFFLFCLQFSCTGVPKPTDHSLGLYQVLTQQENGGASIRFYEILSEPNEIKMLQKDPLLKNKIKASDLIVSNFLILNMGEKNTSGYAIGVENVTQTDKNIIVTVKETIPESAAQLMQSRVYPFCVVKINSKKEIIIK</sequence>
<dbReference type="OrthoDB" id="1377159at2"/>
<comment type="caution">
    <text evidence="2">The sequence shown here is derived from an EMBL/GenBank/DDBJ whole genome shotgun (WGS) entry which is preliminary data.</text>
</comment>
<feature type="domain" description="PrcB C-terminal" evidence="1">
    <location>
        <begin position="79"/>
        <end position="134"/>
    </location>
</feature>
<dbReference type="RefSeq" id="WP_066335671.1">
    <property type="nucleotide sequence ID" value="NZ_CP017688.1"/>
</dbReference>
<keyword evidence="3" id="KW-1185">Reference proteome</keyword>
<dbReference type="InterPro" id="IPR025748">
    <property type="entry name" value="PrcB_C_dom"/>
</dbReference>
<accession>A0A1B9DYX0</accession>